<evidence type="ECO:0000256" key="1">
    <source>
        <dbReference type="SAM" id="Phobius"/>
    </source>
</evidence>
<dbReference type="EMBL" id="CP111018">
    <property type="protein sequence ID" value="WAR09773.1"/>
    <property type="molecule type" value="Genomic_DNA"/>
</dbReference>
<dbReference type="PROSITE" id="PS50097">
    <property type="entry name" value="BTB"/>
    <property type="match status" value="1"/>
</dbReference>
<reference evidence="3" key="1">
    <citation type="submission" date="2022-11" db="EMBL/GenBank/DDBJ databases">
        <title>Centuries of genome instability and evolution in soft-shell clam transmissible cancer (bioRxiv).</title>
        <authorList>
            <person name="Hart S.F.M."/>
            <person name="Yonemitsu M.A."/>
            <person name="Giersch R.M."/>
            <person name="Beal B.F."/>
            <person name="Arriagada G."/>
            <person name="Davis B.W."/>
            <person name="Ostrander E.A."/>
            <person name="Goff S.P."/>
            <person name="Metzger M.J."/>
        </authorList>
    </citation>
    <scope>NUCLEOTIDE SEQUENCE</scope>
    <source>
        <strain evidence="3">MELC-2E11</strain>
        <tissue evidence="3">Siphon/mantle</tissue>
    </source>
</reference>
<evidence type="ECO:0000259" key="2">
    <source>
        <dbReference type="PROSITE" id="PS50097"/>
    </source>
</evidence>
<protein>
    <submittedName>
        <fullName evidence="3">BTB6B-like protein</fullName>
    </submittedName>
</protein>
<proteinExistence type="predicted"/>
<dbReference type="SUPFAM" id="SSF54695">
    <property type="entry name" value="POZ domain"/>
    <property type="match status" value="1"/>
</dbReference>
<dbReference type="PANTHER" id="PTHR45774:SF3">
    <property type="entry name" value="BTB (POZ) DOMAIN-CONTAINING 2B-RELATED"/>
    <property type="match status" value="1"/>
</dbReference>
<dbReference type="InterPro" id="IPR011333">
    <property type="entry name" value="SKP1/BTB/POZ_sf"/>
</dbReference>
<name>A0ABY7EMB6_MYAAR</name>
<sequence length="286" mass="31479">MDERDSTLGPTDNAAAGIEMLALSVSSPPASRSNTLFFATLSIPLIISAAFSAIMIVGAFVLPEVTCGITEASATRYFVLHLEDFIKADPTSLDVVNGPFPNNRTTENFPTWPQVAIVVTFRRESRVLLRCRAICPVPLTLPETQCGGWNLTISMDTKTDWRAGLTASGCLKYLGDEKLLTDVKFIFPNDNNESCTGHKLILSMRSAVFEAMFYGPLATEDGEITISDIEKKNTFEMVLRYVYSDELEVDGDTVLRCLYAAKKYCLDGMVRFCSDFLESSVTIVNG</sequence>
<keyword evidence="1" id="KW-1133">Transmembrane helix</keyword>
<dbReference type="PANTHER" id="PTHR45774">
    <property type="entry name" value="BTB/POZ DOMAIN-CONTAINING"/>
    <property type="match status" value="1"/>
</dbReference>
<keyword evidence="1" id="KW-0812">Transmembrane</keyword>
<evidence type="ECO:0000313" key="3">
    <source>
        <dbReference type="EMBL" id="WAR09773.1"/>
    </source>
</evidence>
<organism evidence="3 4">
    <name type="scientific">Mya arenaria</name>
    <name type="common">Soft-shell clam</name>
    <dbReference type="NCBI Taxonomy" id="6604"/>
    <lineage>
        <taxon>Eukaryota</taxon>
        <taxon>Metazoa</taxon>
        <taxon>Spiralia</taxon>
        <taxon>Lophotrochozoa</taxon>
        <taxon>Mollusca</taxon>
        <taxon>Bivalvia</taxon>
        <taxon>Autobranchia</taxon>
        <taxon>Heteroconchia</taxon>
        <taxon>Euheterodonta</taxon>
        <taxon>Imparidentia</taxon>
        <taxon>Neoheterodontei</taxon>
        <taxon>Myida</taxon>
        <taxon>Myoidea</taxon>
        <taxon>Myidae</taxon>
        <taxon>Mya</taxon>
    </lineage>
</organism>
<feature type="domain" description="BTB" evidence="2">
    <location>
        <begin position="181"/>
        <end position="251"/>
    </location>
</feature>
<keyword evidence="4" id="KW-1185">Reference proteome</keyword>
<dbReference type="Gene3D" id="3.30.710.10">
    <property type="entry name" value="Potassium Channel Kv1.1, Chain A"/>
    <property type="match status" value="1"/>
</dbReference>
<keyword evidence="1" id="KW-0472">Membrane</keyword>
<dbReference type="Proteomes" id="UP001164746">
    <property type="component" value="Chromosome 7"/>
</dbReference>
<evidence type="ECO:0000313" key="4">
    <source>
        <dbReference type="Proteomes" id="UP001164746"/>
    </source>
</evidence>
<dbReference type="Pfam" id="PF00651">
    <property type="entry name" value="BTB"/>
    <property type="match status" value="1"/>
</dbReference>
<dbReference type="InterPro" id="IPR000210">
    <property type="entry name" value="BTB/POZ_dom"/>
</dbReference>
<accession>A0ABY7EMB6</accession>
<gene>
    <name evidence="3" type="ORF">MAR_034849</name>
</gene>
<feature type="transmembrane region" description="Helical" evidence="1">
    <location>
        <begin position="36"/>
        <end position="62"/>
    </location>
</feature>
<dbReference type="SMART" id="SM00225">
    <property type="entry name" value="BTB"/>
    <property type="match status" value="1"/>
</dbReference>